<dbReference type="Proteomes" id="UP000793456">
    <property type="component" value="Chromosome XVI"/>
</dbReference>
<reference evidence="1" key="1">
    <citation type="submission" date="2018-11" db="EMBL/GenBank/DDBJ databases">
        <title>The sequence and de novo assembly of Larimichthys crocea genome using PacBio and Hi-C technologies.</title>
        <authorList>
            <person name="Xu P."/>
            <person name="Chen B."/>
            <person name="Zhou Z."/>
            <person name="Ke Q."/>
            <person name="Wu Y."/>
            <person name="Bai H."/>
            <person name="Pu F."/>
        </authorList>
    </citation>
    <scope>NUCLEOTIDE SEQUENCE</scope>
    <source>
        <tissue evidence="1">Muscle</tissue>
    </source>
</reference>
<organism evidence="1 2">
    <name type="scientific">Larimichthys crocea</name>
    <name type="common">Large yellow croaker</name>
    <name type="synonym">Pseudosciaena crocea</name>
    <dbReference type="NCBI Taxonomy" id="215358"/>
    <lineage>
        <taxon>Eukaryota</taxon>
        <taxon>Metazoa</taxon>
        <taxon>Chordata</taxon>
        <taxon>Craniata</taxon>
        <taxon>Vertebrata</taxon>
        <taxon>Euteleostomi</taxon>
        <taxon>Actinopterygii</taxon>
        <taxon>Neopterygii</taxon>
        <taxon>Teleostei</taxon>
        <taxon>Neoteleostei</taxon>
        <taxon>Acanthomorphata</taxon>
        <taxon>Eupercaria</taxon>
        <taxon>Sciaenidae</taxon>
        <taxon>Larimichthys</taxon>
    </lineage>
</organism>
<name>A0ACD3QQ06_LARCR</name>
<accession>A0ACD3QQ06</accession>
<proteinExistence type="predicted"/>
<dbReference type="EMBL" id="CM011689">
    <property type="protein sequence ID" value="TMS09235.1"/>
    <property type="molecule type" value="Genomic_DNA"/>
</dbReference>
<protein>
    <submittedName>
        <fullName evidence="1">Uncharacterized protein</fullName>
    </submittedName>
</protein>
<sequence length="396" mass="43226">MRDLLQWDPKKRPTAVQALRYPYFQVGQILGPRPQSQEVKKVQARPPAQKQTSEPKSDPQQSSSESKASTSSSRNQQQQQQQHHQPLQQIPLPQTESKLGGFSHAKAASLGSENTVGGGGLAVLKSGRRRWGQTVAKTSDSWEESDPSETAASNSKKPSLGNVEEERIPKEHRLQPKEPKPLYSFSTVTKLPNNVKIGQIDSNLPGSAARQHYLSQSRYLPGLIGKNQTPSGDKELSGMTLRDLWENSSNTVNKPLAPIGGGLSVTRANAGNFVSTKYNLSGAYMPSFQKKEVGSVGQRIQLAPLAGQHTINLSSSSPDNKKDKSKHAKAKPISNSSLSETNEDYEGWKRRADRTQLKGSSYSALGKTSGNLMTRAPAVQPVHGRVDWTSKYGGNR</sequence>
<evidence type="ECO:0000313" key="1">
    <source>
        <dbReference type="EMBL" id="TMS09235.1"/>
    </source>
</evidence>
<keyword evidence="2" id="KW-1185">Reference proteome</keyword>
<comment type="caution">
    <text evidence="1">The sequence shown here is derived from an EMBL/GenBank/DDBJ whole genome shotgun (WGS) entry which is preliminary data.</text>
</comment>
<gene>
    <name evidence="1" type="ORF">E3U43_014782</name>
</gene>
<evidence type="ECO:0000313" key="2">
    <source>
        <dbReference type="Proteomes" id="UP000793456"/>
    </source>
</evidence>